<evidence type="ECO:0008006" key="9">
    <source>
        <dbReference type="Google" id="ProtNLM"/>
    </source>
</evidence>
<organism evidence="7 8">
    <name type="scientific">Elysia chlorotica</name>
    <name type="common">Eastern emerald elysia</name>
    <name type="synonym">Sea slug</name>
    <dbReference type="NCBI Taxonomy" id="188477"/>
    <lineage>
        <taxon>Eukaryota</taxon>
        <taxon>Metazoa</taxon>
        <taxon>Spiralia</taxon>
        <taxon>Lophotrochozoa</taxon>
        <taxon>Mollusca</taxon>
        <taxon>Gastropoda</taxon>
        <taxon>Heterobranchia</taxon>
        <taxon>Euthyneura</taxon>
        <taxon>Panpulmonata</taxon>
        <taxon>Sacoglossa</taxon>
        <taxon>Placobranchoidea</taxon>
        <taxon>Plakobranchidae</taxon>
        <taxon>Elysia</taxon>
    </lineage>
</organism>
<sequence length="509" mass="56910">MDFCCKCGILVDTDLSLVLDQSASFCNPCFEISKKAKFDPHTGTACDCEICYYDNNSRDATSNSPTVDLYSEVNQQNLSPDTKPLPQRKSKTKKKFKNRQTVPSVSSKVKGSPFRFSTRDLPSDDDTETQSDIQFVKNLSPCQVDEDWSSVNVDWSSETTDAWPVKYSTDSLPDSQNYWGNADLTSPWGELDDLDFPILVSSSQSGSMGLTSSISKPKSNPVRGKVEERDPQQENHGGGKNYSLVEEVREKWEREQKEYCAKMSPEDTDEIAALVGGRRRKANGDRYFVGGVDISFIKGNNEDACACLSVLRMPDLKLVYQRMEMVKLTQPYIPGFLAFREVPALEPLFHHLKTVAPQYWPDITLVDGNGKLHPRGFGLACHLGVVLDIPTMGVAKSLISAQGISEDEEHKKLKRNLMGAGDGFDLVSDRGEVLGKCLRVHDGAPNPVYISVGHKVSLQSAVWIALECSMYRIPEPVRRADLDSREYLRQGKTEPEEFVLSEDEEDKFQ</sequence>
<keyword evidence="5" id="KW-0378">Hydrolase</keyword>
<comment type="caution">
    <text evidence="7">The sequence shown here is derived from an EMBL/GenBank/DDBJ whole genome shotgun (WGS) entry which is preliminary data.</text>
</comment>
<dbReference type="EMBL" id="RQTK01000011">
    <property type="protein sequence ID" value="RUS91445.1"/>
    <property type="molecule type" value="Genomic_DNA"/>
</dbReference>
<dbReference type="GO" id="GO:0006281">
    <property type="term" value="P:DNA repair"/>
    <property type="evidence" value="ECO:0007669"/>
    <property type="project" value="InterPro"/>
</dbReference>
<dbReference type="Proteomes" id="UP000271974">
    <property type="component" value="Unassembled WGS sequence"/>
</dbReference>
<dbReference type="InterPro" id="IPR007581">
    <property type="entry name" value="Endonuclease-V"/>
</dbReference>
<dbReference type="PANTHER" id="PTHR28511">
    <property type="entry name" value="ENDONUCLEASE V"/>
    <property type="match status" value="1"/>
</dbReference>
<name>A0A433UC80_ELYCH</name>
<dbReference type="GO" id="GO:0005737">
    <property type="term" value="C:cytoplasm"/>
    <property type="evidence" value="ECO:0007669"/>
    <property type="project" value="UniProtKB-SubCell"/>
</dbReference>
<feature type="compositionally biased region" description="Low complexity" evidence="6">
    <location>
        <begin position="205"/>
        <end position="215"/>
    </location>
</feature>
<dbReference type="AlphaFoldDB" id="A0A433UC80"/>
<evidence type="ECO:0000256" key="2">
    <source>
        <dbReference type="ARBA" id="ARBA00022490"/>
    </source>
</evidence>
<keyword evidence="4" id="KW-0255">Endonuclease</keyword>
<keyword evidence="2" id="KW-0963">Cytoplasm</keyword>
<feature type="compositionally biased region" description="Low complexity" evidence="6">
    <location>
        <begin position="102"/>
        <end position="113"/>
    </location>
</feature>
<dbReference type="STRING" id="188477.A0A433UC80"/>
<gene>
    <name evidence="7" type="ORF">EGW08_000769</name>
</gene>
<dbReference type="OrthoDB" id="20018at2759"/>
<evidence type="ECO:0000256" key="6">
    <source>
        <dbReference type="SAM" id="MobiDB-lite"/>
    </source>
</evidence>
<feature type="compositionally biased region" description="Basic residues" evidence="6">
    <location>
        <begin position="86"/>
        <end position="98"/>
    </location>
</feature>
<dbReference type="HAMAP" id="MF_00801">
    <property type="entry name" value="Endonuclease_5"/>
    <property type="match status" value="1"/>
</dbReference>
<feature type="region of interest" description="Disordered" evidence="6">
    <location>
        <begin position="205"/>
        <end position="240"/>
    </location>
</feature>
<dbReference type="GO" id="GO:0003727">
    <property type="term" value="F:single-stranded RNA binding"/>
    <property type="evidence" value="ECO:0007669"/>
    <property type="project" value="TreeGrafter"/>
</dbReference>
<evidence type="ECO:0000256" key="5">
    <source>
        <dbReference type="ARBA" id="ARBA00022801"/>
    </source>
</evidence>
<dbReference type="GO" id="GO:0016891">
    <property type="term" value="F:RNA endonuclease activity producing 5'-phosphomonoesters, hydrolytic mechanism"/>
    <property type="evidence" value="ECO:0007669"/>
    <property type="project" value="TreeGrafter"/>
</dbReference>
<accession>A0A433UC80</accession>
<feature type="compositionally biased region" description="Basic and acidic residues" evidence="6">
    <location>
        <begin position="224"/>
        <end position="233"/>
    </location>
</feature>
<comment type="subcellular location">
    <subcellularLocation>
        <location evidence="1">Cytoplasm</location>
    </subcellularLocation>
</comment>
<evidence type="ECO:0000313" key="7">
    <source>
        <dbReference type="EMBL" id="RUS91445.1"/>
    </source>
</evidence>
<keyword evidence="8" id="KW-1185">Reference proteome</keyword>
<dbReference type="Pfam" id="PF04493">
    <property type="entry name" value="Endonuclease_5"/>
    <property type="match status" value="1"/>
</dbReference>
<reference evidence="7 8" key="1">
    <citation type="submission" date="2019-01" db="EMBL/GenBank/DDBJ databases">
        <title>A draft genome assembly of the solar-powered sea slug Elysia chlorotica.</title>
        <authorList>
            <person name="Cai H."/>
            <person name="Li Q."/>
            <person name="Fang X."/>
            <person name="Li J."/>
            <person name="Curtis N.E."/>
            <person name="Altenburger A."/>
            <person name="Shibata T."/>
            <person name="Feng M."/>
            <person name="Maeda T."/>
            <person name="Schwartz J.A."/>
            <person name="Shigenobu S."/>
            <person name="Lundholm N."/>
            <person name="Nishiyama T."/>
            <person name="Yang H."/>
            <person name="Hasebe M."/>
            <person name="Li S."/>
            <person name="Pierce S.K."/>
            <person name="Wang J."/>
        </authorList>
    </citation>
    <scope>NUCLEOTIDE SEQUENCE [LARGE SCALE GENOMIC DNA]</scope>
    <source>
        <strain evidence="7">EC2010</strain>
        <tissue evidence="7">Whole organism of an adult</tissue>
    </source>
</reference>
<dbReference type="PANTHER" id="PTHR28511:SF1">
    <property type="entry name" value="ENDONUCLEASE V"/>
    <property type="match status" value="1"/>
</dbReference>
<keyword evidence="3" id="KW-0540">Nuclease</keyword>
<protein>
    <recommendedName>
        <fullName evidence="9">Endonuclease V</fullName>
    </recommendedName>
</protein>
<evidence type="ECO:0000313" key="8">
    <source>
        <dbReference type="Proteomes" id="UP000271974"/>
    </source>
</evidence>
<dbReference type="GO" id="GO:0005730">
    <property type="term" value="C:nucleolus"/>
    <property type="evidence" value="ECO:0007669"/>
    <property type="project" value="TreeGrafter"/>
</dbReference>
<proteinExistence type="inferred from homology"/>
<evidence type="ECO:0000256" key="1">
    <source>
        <dbReference type="ARBA" id="ARBA00004496"/>
    </source>
</evidence>
<dbReference type="CDD" id="cd06559">
    <property type="entry name" value="Endonuclease_V"/>
    <property type="match status" value="1"/>
</dbReference>
<evidence type="ECO:0000256" key="3">
    <source>
        <dbReference type="ARBA" id="ARBA00022722"/>
    </source>
</evidence>
<evidence type="ECO:0000256" key="4">
    <source>
        <dbReference type="ARBA" id="ARBA00022759"/>
    </source>
</evidence>
<dbReference type="Gene3D" id="3.30.2170.10">
    <property type="entry name" value="archaeoglobus fulgidus dsm 4304 superfamily"/>
    <property type="match status" value="1"/>
</dbReference>
<feature type="region of interest" description="Disordered" evidence="6">
    <location>
        <begin position="73"/>
        <end position="130"/>
    </location>
</feature>